<reference evidence="10 11" key="1">
    <citation type="submission" date="2019-09" db="EMBL/GenBank/DDBJ databases">
        <authorList>
            <person name="Chandra G."/>
            <person name="Truman W A."/>
        </authorList>
    </citation>
    <scope>NUCLEOTIDE SEQUENCE [LARGE SCALE GENOMIC DNA]</scope>
    <source>
        <strain evidence="10">PS896</strain>
    </source>
</reference>
<feature type="domain" description="ABC transmembrane type-1" evidence="9">
    <location>
        <begin position="60"/>
        <end position="256"/>
    </location>
</feature>
<dbReference type="Pfam" id="PF00528">
    <property type="entry name" value="BPD_transp_1"/>
    <property type="match status" value="1"/>
</dbReference>
<organism evidence="10 11">
    <name type="scientific">Pseudomonas fluorescens</name>
    <dbReference type="NCBI Taxonomy" id="294"/>
    <lineage>
        <taxon>Bacteria</taxon>
        <taxon>Pseudomonadati</taxon>
        <taxon>Pseudomonadota</taxon>
        <taxon>Gammaproteobacteria</taxon>
        <taxon>Pseudomonadales</taxon>
        <taxon>Pseudomonadaceae</taxon>
        <taxon>Pseudomonas</taxon>
    </lineage>
</organism>
<evidence type="ECO:0000256" key="2">
    <source>
        <dbReference type="ARBA" id="ARBA00007069"/>
    </source>
</evidence>
<evidence type="ECO:0000256" key="1">
    <source>
        <dbReference type="ARBA" id="ARBA00004651"/>
    </source>
</evidence>
<feature type="transmembrane region" description="Helical" evidence="8">
    <location>
        <begin position="97"/>
        <end position="124"/>
    </location>
</feature>
<comment type="similarity">
    <text evidence="2">Belongs to the binding-protein-dependent transport system permease family. CysTW subfamily.</text>
</comment>
<name>A0A5E7I815_PSEFL</name>
<keyword evidence="7 8" id="KW-0472">Membrane</keyword>
<dbReference type="Gene3D" id="1.10.3720.10">
    <property type="entry name" value="MetI-like"/>
    <property type="match status" value="1"/>
</dbReference>
<dbReference type="GO" id="GO:0005886">
    <property type="term" value="C:plasma membrane"/>
    <property type="evidence" value="ECO:0007669"/>
    <property type="project" value="UniProtKB-SubCell"/>
</dbReference>
<dbReference type="AlphaFoldDB" id="A0A5E7I815"/>
<evidence type="ECO:0000256" key="5">
    <source>
        <dbReference type="ARBA" id="ARBA00022692"/>
    </source>
</evidence>
<dbReference type="GO" id="GO:0055085">
    <property type="term" value="P:transmembrane transport"/>
    <property type="evidence" value="ECO:0007669"/>
    <property type="project" value="InterPro"/>
</dbReference>
<accession>A0A5E7I815</accession>
<evidence type="ECO:0000256" key="3">
    <source>
        <dbReference type="ARBA" id="ARBA00022448"/>
    </source>
</evidence>
<dbReference type="InterPro" id="IPR051789">
    <property type="entry name" value="Bact_Polyamine_Transport"/>
</dbReference>
<feature type="transmembrane region" description="Helical" evidence="8">
    <location>
        <begin position="179"/>
        <end position="202"/>
    </location>
</feature>
<feature type="transmembrane region" description="Helical" evidence="8">
    <location>
        <begin position="66"/>
        <end position="85"/>
    </location>
</feature>
<keyword evidence="3 8" id="KW-0813">Transport</keyword>
<evidence type="ECO:0000256" key="4">
    <source>
        <dbReference type="ARBA" id="ARBA00022475"/>
    </source>
</evidence>
<dbReference type="RefSeq" id="WP_064389313.1">
    <property type="nucleotide sequence ID" value="NZ_CABVIN010000001.1"/>
</dbReference>
<dbReference type="Proteomes" id="UP000377224">
    <property type="component" value="Unassembled WGS sequence"/>
</dbReference>
<evidence type="ECO:0000256" key="8">
    <source>
        <dbReference type="RuleBase" id="RU363032"/>
    </source>
</evidence>
<feature type="transmembrane region" description="Helical" evidence="8">
    <location>
        <begin position="237"/>
        <end position="258"/>
    </location>
</feature>
<proteinExistence type="inferred from homology"/>
<evidence type="ECO:0000313" key="10">
    <source>
        <dbReference type="EMBL" id="VVO72779.1"/>
    </source>
</evidence>
<sequence length="291" mass="31761">MKRFNFSKFMLIFGLMFIYLPMLILVIYSFNASKLVTVWGGWSVKWYVGLLDNTQLMGSVVRSLEIACYTAIAAVALGTLAAFVLTRVTRFKGRTLFGGLVTAPLVMPEVITGLSLLLLFVAMAQLIGWPQERGIVTIWIAHTTFCAAYVAVVVSARLRELDLSIEEAAMDLGAKPFKVFFLITIPMIAPSLAAGGMMSFALSLDDLVLASFVSGPGSTTLPMEVFSAVRLGVKPEINAVASLILLAVSLVTFLVWYFGRKAEANRKRAIQEAMDQTANESWQQPQQAATA</sequence>
<evidence type="ECO:0000256" key="6">
    <source>
        <dbReference type="ARBA" id="ARBA00022989"/>
    </source>
</evidence>
<dbReference type="InterPro" id="IPR000515">
    <property type="entry name" value="MetI-like"/>
</dbReference>
<dbReference type="CDD" id="cd06261">
    <property type="entry name" value="TM_PBP2"/>
    <property type="match status" value="1"/>
</dbReference>
<dbReference type="PANTHER" id="PTHR43848:SF2">
    <property type="entry name" value="PUTRESCINE TRANSPORT SYSTEM PERMEASE PROTEIN POTI"/>
    <property type="match status" value="1"/>
</dbReference>
<dbReference type="SUPFAM" id="SSF161098">
    <property type="entry name" value="MetI-like"/>
    <property type="match status" value="1"/>
</dbReference>
<keyword evidence="6 8" id="KW-1133">Transmembrane helix</keyword>
<keyword evidence="5 8" id="KW-0812">Transmembrane</keyword>
<dbReference type="PROSITE" id="PS50928">
    <property type="entry name" value="ABC_TM1"/>
    <property type="match status" value="1"/>
</dbReference>
<gene>
    <name evidence="10" type="primary">ydcV_2</name>
    <name evidence="10" type="ORF">PS896_01422</name>
</gene>
<evidence type="ECO:0000259" key="9">
    <source>
        <dbReference type="PROSITE" id="PS50928"/>
    </source>
</evidence>
<dbReference type="PANTHER" id="PTHR43848">
    <property type="entry name" value="PUTRESCINE TRANSPORT SYSTEM PERMEASE PROTEIN POTI"/>
    <property type="match status" value="1"/>
</dbReference>
<evidence type="ECO:0000313" key="11">
    <source>
        <dbReference type="Proteomes" id="UP000377224"/>
    </source>
</evidence>
<protein>
    <submittedName>
        <fullName evidence="10">Inner membrane ABC transporter permease protein YdcV</fullName>
    </submittedName>
</protein>
<dbReference type="InterPro" id="IPR035906">
    <property type="entry name" value="MetI-like_sf"/>
</dbReference>
<dbReference type="EMBL" id="CABVIN010000001">
    <property type="protein sequence ID" value="VVO72779.1"/>
    <property type="molecule type" value="Genomic_DNA"/>
</dbReference>
<comment type="subcellular location">
    <subcellularLocation>
        <location evidence="1 8">Cell membrane</location>
        <topology evidence="1 8">Multi-pass membrane protein</topology>
    </subcellularLocation>
</comment>
<feature type="transmembrane region" description="Helical" evidence="8">
    <location>
        <begin position="136"/>
        <end position="158"/>
    </location>
</feature>
<evidence type="ECO:0000256" key="7">
    <source>
        <dbReference type="ARBA" id="ARBA00023136"/>
    </source>
</evidence>
<keyword evidence="4" id="KW-1003">Cell membrane</keyword>
<feature type="transmembrane region" description="Helical" evidence="8">
    <location>
        <begin position="9"/>
        <end position="30"/>
    </location>
</feature>